<dbReference type="PANTHER" id="PTHR22550:SF5">
    <property type="entry name" value="LEUCINE ZIPPER PROTEIN 4"/>
    <property type="match status" value="1"/>
</dbReference>
<evidence type="ECO:0000313" key="5">
    <source>
        <dbReference type="Proteomes" id="UP000812277"/>
    </source>
</evidence>
<reference evidence="4 5" key="1">
    <citation type="submission" date="2021-07" db="EMBL/GenBank/DDBJ databases">
        <title>Paenibacillus radiodurans sp. nov., isolated from the southeastern edge of Tengger Desert.</title>
        <authorList>
            <person name="Zhang G."/>
        </authorList>
    </citation>
    <scope>NUCLEOTIDE SEQUENCE [LARGE SCALE GENOMIC DNA]</scope>
    <source>
        <strain evidence="4 5">DT7-4</strain>
    </source>
</reference>
<protein>
    <submittedName>
        <fullName evidence="4">Spore germination protein</fullName>
    </submittedName>
</protein>
<feature type="transmembrane region" description="Helical" evidence="3">
    <location>
        <begin position="448"/>
        <end position="471"/>
    </location>
</feature>
<evidence type="ECO:0000313" key="4">
    <source>
        <dbReference type="EMBL" id="MBW7474252.1"/>
    </source>
</evidence>
<keyword evidence="3" id="KW-1133">Transmembrane helix</keyword>
<dbReference type="PANTHER" id="PTHR22550">
    <property type="entry name" value="SPORE GERMINATION PROTEIN"/>
    <property type="match status" value="1"/>
</dbReference>
<proteinExistence type="inferred from homology"/>
<comment type="caution">
    <text evidence="4">The sequence shown here is derived from an EMBL/GenBank/DDBJ whole genome shotgun (WGS) entry which is preliminary data.</text>
</comment>
<sequence length="530" mass="58554">MRYRTNPIDKTKLAQSLNNRRQEAAGPEHGLDASLSHNLQQIKQTLGYSADIVIREVRTGPDGNQAIALLYTDGLVDRQVIIGHMESLMLDTAPANNCGQESSVGASIASKLRQEVLKNAEIQDITTFDALYHALLSGDAVILIDGHAQGIAAGAKGWSDRGIMEPTTENVVRGPREGFTETIRTNTAMIRRKIKDPNLWLETKQIGNVTRTEIGIMYIKNIANDGIVKEVHTRLDRIKTDGILESGYIEEFIQDSTFTPFPTLYSTERPDVIAAELLEGKIAILVDGTPFVLVAPAPFVSFLHSAEDYYQRSDISSFIRILRYIGIFISLLGPSLYVSITTFHQEMLPTELLIGLAAQRERVPFPAFIEAIMMEVTFEILREAGIRMPKSIGSAVSIVGTLVIGQAAVEAGIISSVMVIVVSITAISSFVMPAYNVSIAFRMLRFPLMFLAASFGLFGIVVGIIALILHLCSLRTFGIPYMTPLGPLIPTDMKDTLFRLPHWMLTTRPRLLNQQNTKRGKQSQPKKSRQ</sequence>
<dbReference type="EMBL" id="JAHZIJ010000002">
    <property type="protein sequence ID" value="MBW7474252.1"/>
    <property type="molecule type" value="Genomic_DNA"/>
</dbReference>
<keyword evidence="3" id="KW-0812">Transmembrane</keyword>
<dbReference type="PIRSF" id="PIRSF005690">
    <property type="entry name" value="GerBA"/>
    <property type="match status" value="1"/>
</dbReference>
<keyword evidence="2 3" id="KW-0472">Membrane</keyword>
<feature type="transmembrane region" description="Helical" evidence="3">
    <location>
        <begin position="321"/>
        <end position="343"/>
    </location>
</feature>
<evidence type="ECO:0000256" key="1">
    <source>
        <dbReference type="ARBA" id="ARBA00005278"/>
    </source>
</evidence>
<accession>A0ABS7D3V6</accession>
<evidence type="ECO:0000256" key="3">
    <source>
        <dbReference type="SAM" id="Phobius"/>
    </source>
</evidence>
<gene>
    <name evidence="4" type="ORF">K0T92_05810</name>
</gene>
<keyword evidence="5" id="KW-1185">Reference proteome</keyword>
<dbReference type="Pfam" id="PF03323">
    <property type="entry name" value="GerA"/>
    <property type="match status" value="1"/>
</dbReference>
<dbReference type="InterPro" id="IPR050768">
    <property type="entry name" value="UPF0353/GerABKA_families"/>
</dbReference>
<dbReference type="InterPro" id="IPR004995">
    <property type="entry name" value="Spore_Ger"/>
</dbReference>
<dbReference type="RefSeq" id="WP_219871481.1">
    <property type="nucleotide sequence ID" value="NZ_JAHZIJ010000002.1"/>
</dbReference>
<feature type="transmembrane region" description="Helical" evidence="3">
    <location>
        <begin position="392"/>
        <end position="409"/>
    </location>
</feature>
<organism evidence="4 5">
    <name type="scientific">Paenibacillus oenotherae</name>
    <dbReference type="NCBI Taxonomy" id="1435645"/>
    <lineage>
        <taxon>Bacteria</taxon>
        <taxon>Bacillati</taxon>
        <taxon>Bacillota</taxon>
        <taxon>Bacilli</taxon>
        <taxon>Bacillales</taxon>
        <taxon>Paenibacillaceae</taxon>
        <taxon>Paenibacillus</taxon>
    </lineage>
</organism>
<feature type="transmembrane region" description="Helical" evidence="3">
    <location>
        <begin position="415"/>
        <end position="436"/>
    </location>
</feature>
<dbReference type="Proteomes" id="UP000812277">
    <property type="component" value="Unassembled WGS sequence"/>
</dbReference>
<comment type="similarity">
    <text evidence="1">Belongs to the GerABKA family.</text>
</comment>
<name>A0ABS7D3V6_9BACL</name>
<evidence type="ECO:0000256" key="2">
    <source>
        <dbReference type="ARBA" id="ARBA00023136"/>
    </source>
</evidence>